<keyword evidence="4 9" id="KW-0256">Endoplasmic reticulum</keyword>
<dbReference type="AlphaFoldDB" id="A0A2G9U416"/>
<evidence type="ECO:0000256" key="6">
    <source>
        <dbReference type="ARBA" id="ARBA00022989"/>
    </source>
</evidence>
<evidence type="ECO:0000256" key="8">
    <source>
        <dbReference type="ARBA" id="ARBA00023136"/>
    </source>
</evidence>
<dbReference type="GO" id="GO:0030134">
    <property type="term" value="C:COPII-coated ER to Golgi transport vesicle"/>
    <property type="evidence" value="ECO:0007669"/>
    <property type="project" value="TreeGrafter"/>
</dbReference>
<keyword evidence="7 9" id="KW-0333">Golgi apparatus</keyword>
<evidence type="ECO:0000256" key="1">
    <source>
        <dbReference type="ARBA" id="ARBA00009727"/>
    </source>
</evidence>
<dbReference type="GO" id="GO:0005793">
    <property type="term" value="C:endoplasmic reticulum-Golgi intermediate compartment"/>
    <property type="evidence" value="ECO:0007669"/>
    <property type="project" value="UniProtKB-UniRule"/>
</dbReference>
<keyword evidence="2 9" id="KW-0813">Transport</keyword>
<dbReference type="EMBL" id="KZ349486">
    <property type="protein sequence ID" value="PIO64888.1"/>
    <property type="molecule type" value="Genomic_DNA"/>
</dbReference>
<evidence type="ECO:0000313" key="11">
    <source>
        <dbReference type="EMBL" id="PIO64888.1"/>
    </source>
</evidence>
<evidence type="ECO:0000256" key="5">
    <source>
        <dbReference type="ARBA" id="ARBA00022927"/>
    </source>
</evidence>
<evidence type="ECO:0000256" key="2">
    <source>
        <dbReference type="ARBA" id="ARBA00022448"/>
    </source>
</evidence>
<feature type="transmembrane region" description="Helical" evidence="9">
    <location>
        <begin position="169"/>
        <end position="192"/>
    </location>
</feature>
<dbReference type="InterPro" id="IPR005578">
    <property type="entry name" value="Yif1_fam"/>
</dbReference>
<keyword evidence="8 9" id="KW-0472">Membrane</keyword>
<name>A0A2G9U416_TELCI</name>
<dbReference type="Proteomes" id="UP000230423">
    <property type="component" value="Unassembled WGS sequence"/>
</dbReference>
<comment type="function">
    <text evidence="9">Has a role in transport between endoplasmic reticulum and Golgi.</text>
</comment>
<feature type="region of interest" description="Disordered" evidence="10">
    <location>
        <begin position="14"/>
        <end position="35"/>
    </location>
</feature>
<gene>
    <name evidence="11" type="ORF">TELCIR_13466</name>
</gene>
<reference evidence="11 12" key="1">
    <citation type="submission" date="2015-09" db="EMBL/GenBank/DDBJ databases">
        <title>Draft genome of the parasitic nematode Teladorsagia circumcincta isolate WARC Sus (inbred).</title>
        <authorList>
            <person name="Mitreva M."/>
        </authorList>
    </citation>
    <scope>NUCLEOTIDE SEQUENCE [LARGE SCALE GENOMIC DNA]</scope>
    <source>
        <strain evidence="11 12">S</strain>
    </source>
</reference>
<dbReference type="GO" id="GO:0015031">
    <property type="term" value="P:protein transport"/>
    <property type="evidence" value="ECO:0007669"/>
    <property type="project" value="UniProtKB-KW"/>
</dbReference>
<keyword evidence="12" id="KW-1185">Reference proteome</keyword>
<evidence type="ECO:0000256" key="4">
    <source>
        <dbReference type="ARBA" id="ARBA00022824"/>
    </source>
</evidence>
<protein>
    <recommendedName>
        <fullName evidence="9">Protein YIF1</fullName>
    </recommendedName>
</protein>
<organism evidence="11 12">
    <name type="scientific">Teladorsagia circumcincta</name>
    <name type="common">Brown stomach worm</name>
    <name type="synonym">Ostertagia circumcincta</name>
    <dbReference type="NCBI Taxonomy" id="45464"/>
    <lineage>
        <taxon>Eukaryota</taxon>
        <taxon>Metazoa</taxon>
        <taxon>Ecdysozoa</taxon>
        <taxon>Nematoda</taxon>
        <taxon>Chromadorea</taxon>
        <taxon>Rhabditida</taxon>
        <taxon>Rhabditina</taxon>
        <taxon>Rhabditomorpha</taxon>
        <taxon>Strongyloidea</taxon>
        <taxon>Trichostrongylidae</taxon>
        <taxon>Teladorsagia</taxon>
    </lineage>
</organism>
<dbReference type="GO" id="GO:0000139">
    <property type="term" value="C:Golgi membrane"/>
    <property type="evidence" value="ECO:0007669"/>
    <property type="project" value="UniProtKB-SubCell"/>
</dbReference>
<dbReference type="PANTHER" id="PTHR14083">
    <property type="entry name" value="YIP1 INTERACTING FACTOR HOMOLOG YIF1 PROTEIN"/>
    <property type="match status" value="1"/>
</dbReference>
<dbReference type="GO" id="GO:0005789">
    <property type="term" value="C:endoplasmic reticulum membrane"/>
    <property type="evidence" value="ECO:0007669"/>
    <property type="project" value="UniProtKB-SubCell"/>
</dbReference>
<proteinExistence type="inferred from homology"/>
<comment type="similarity">
    <text evidence="1 9">Belongs to the YIF1 family.</text>
</comment>
<keyword evidence="3 9" id="KW-0812">Transmembrane</keyword>
<sequence length="251" mass="28507">MAWKDAIFSGYTEPSSGYYQQSQPPPVAPQQNYGDYYGQQQSSNMGYGFPTSPQDFMSDPMMKAAQHFGGQFAEQQKEKITKYLNTFNLKYYFSVDNSYVGKKLGILLFPFFHRDWSLKYAGSDEPVPAKDDVNAPDLYIPLMAFITYVIVSGFVLGTQGRFSPEMLGILTSNAFIWVIIENIIIFVSKYVMNISQSLSVWHSLAYSTYKFFGYAASLVPIFKSPLNDSARVYKFGGLAQYHCFLMPFLLL</sequence>
<dbReference type="GO" id="GO:0006888">
    <property type="term" value="P:endoplasmic reticulum to Golgi vesicle-mediated transport"/>
    <property type="evidence" value="ECO:0007669"/>
    <property type="project" value="UniProtKB-UniRule"/>
</dbReference>
<dbReference type="PANTHER" id="PTHR14083:SF0">
    <property type="entry name" value="YIP1D-INTERACTING FACTOR 1, ISOFORM C"/>
    <property type="match status" value="1"/>
</dbReference>
<feature type="transmembrane region" description="Helical" evidence="9">
    <location>
        <begin position="204"/>
        <end position="222"/>
    </location>
</feature>
<evidence type="ECO:0000256" key="7">
    <source>
        <dbReference type="ARBA" id="ARBA00023034"/>
    </source>
</evidence>
<keyword evidence="5 9" id="KW-0653">Protein transport</keyword>
<accession>A0A2G9U416</accession>
<dbReference type="OrthoDB" id="337750at2759"/>
<keyword evidence="6 9" id="KW-1133">Transmembrane helix</keyword>
<feature type="transmembrane region" description="Helical" evidence="9">
    <location>
        <begin position="138"/>
        <end position="157"/>
    </location>
</feature>
<evidence type="ECO:0000313" key="12">
    <source>
        <dbReference type="Proteomes" id="UP000230423"/>
    </source>
</evidence>
<comment type="subcellular location">
    <subcellularLocation>
        <location evidence="9">Endoplasmic reticulum membrane</location>
        <topology evidence="9">Multi-pass membrane protein</topology>
    </subcellularLocation>
    <subcellularLocation>
        <location evidence="9">Golgi apparatus membrane</location>
        <topology evidence="9">Multi-pass membrane protein</topology>
    </subcellularLocation>
</comment>
<dbReference type="Pfam" id="PF03878">
    <property type="entry name" value="YIF1"/>
    <property type="match status" value="1"/>
</dbReference>
<evidence type="ECO:0000256" key="3">
    <source>
        <dbReference type="ARBA" id="ARBA00022692"/>
    </source>
</evidence>
<evidence type="ECO:0000256" key="10">
    <source>
        <dbReference type="SAM" id="MobiDB-lite"/>
    </source>
</evidence>
<evidence type="ECO:0000256" key="9">
    <source>
        <dbReference type="RuleBase" id="RU368073"/>
    </source>
</evidence>